<accession>A0A915EPP7</accession>
<evidence type="ECO:0000256" key="2">
    <source>
        <dbReference type="SAM" id="MobiDB-lite"/>
    </source>
</evidence>
<dbReference type="AlphaFoldDB" id="A0A915EPP7"/>
<keyword evidence="3" id="KW-1185">Reference proteome</keyword>
<evidence type="ECO:0000256" key="1">
    <source>
        <dbReference type="SAM" id="Coils"/>
    </source>
</evidence>
<name>A0A915EPP7_9BILA</name>
<evidence type="ECO:0000313" key="3">
    <source>
        <dbReference type="Proteomes" id="UP000887574"/>
    </source>
</evidence>
<keyword evidence="1" id="KW-0175">Coiled coil</keyword>
<reference evidence="4" key="1">
    <citation type="submission" date="2022-11" db="UniProtKB">
        <authorList>
            <consortium name="WormBaseParasite"/>
        </authorList>
    </citation>
    <scope>IDENTIFICATION</scope>
</reference>
<dbReference type="WBParaSite" id="jg762">
    <property type="protein sequence ID" value="jg762"/>
    <property type="gene ID" value="jg762"/>
</dbReference>
<feature type="coiled-coil region" evidence="1">
    <location>
        <begin position="44"/>
        <end position="183"/>
    </location>
</feature>
<evidence type="ECO:0000313" key="4">
    <source>
        <dbReference type="WBParaSite" id="jg762"/>
    </source>
</evidence>
<proteinExistence type="predicted"/>
<protein>
    <submittedName>
        <fullName evidence="4">Cilia- and flagella-associated protein 157</fullName>
    </submittedName>
</protein>
<feature type="region of interest" description="Disordered" evidence="2">
    <location>
        <begin position="226"/>
        <end position="247"/>
    </location>
</feature>
<sequence>MEQTKSVETLQILSDFRAQLAHDNVDTEEYQPYFEKLQYLVNYIGCLERKNRALNEKNEKVEVLNDQIKELTNEKSRLKIKITVMTTERDCFHSTINNLEFERDEALRQTQIAKQEVCTSNEQLKKAKRDLRDEHNYYLCAKQELDELRKEIDQEVEGLHAKITELKDTVDTLQSRLLQKDEEISLTKARAVKAEKRSRSLKTRLLLIATSSAKVVLSGVSFMSDDVKAEETSPTQTSTPARTPKKRRMLLGCMPSPFYRKKKDRSTK</sequence>
<organism evidence="3 4">
    <name type="scientific">Ditylenchus dipsaci</name>
    <dbReference type="NCBI Taxonomy" id="166011"/>
    <lineage>
        <taxon>Eukaryota</taxon>
        <taxon>Metazoa</taxon>
        <taxon>Ecdysozoa</taxon>
        <taxon>Nematoda</taxon>
        <taxon>Chromadorea</taxon>
        <taxon>Rhabditida</taxon>
        <taxon>Tylenchina</taxon>
        <taxon>Tylenchomorpha</taxon>
        <taxon>Sphaerularioidea</taxon>
        <taxon>Anguinidae</taxon>
        <taxon>Anguininae</taxon>
        <taxon>Ditylenchus</taxon>
    </lineage>
</organism>
<dbReference type="Proteomes" id="UP000887574">
    <property type="component" value="Unplaced"/>
</dbReference>
<feature type="compositionally biased region" description="Polar residues" evidence="2">
    <location>
        <begin position="232"/>
        <end position="241"/>
    </location>
</feature>